<comment type="caution">
    <text evidence="1">The sequence shown here is derived from an EMBL/GenBank/DDBJ whole genome shotgun (WGS) entry which is preliminary data.</text>
</comment>
<evidence type="ECO:0000313" key="2">
    <source>
        <dbReference type="Proteomes" id="UP000789366"/>
    </source>
</evidence>
<dbReference type="Proteomes" id="UP000789366">
    <property type="component" value="Unassembled WGS sequence"/>
</dbReference>
<reference evidence="1" key="1">
    <citation type="submission" date="2021-06" db="EMBL/GenBank/DDBJ databases">
        <authorList>
            <person name="Kallberg Y."/>
            <person name="Tangrot J."/>
            <person name="Rosling A."/>
        </authorList>
    </citation>
    <scope>NUCLEOTIDE SEQUENCE</scope>
    <source>
        <strain evidence="1">28 12/20/2015</strain>
    </source>
</reference>
<accession>A0ACA9PXJ7</accession>
<name>A0ACA9PXJ7_9GLOM</name>
<dbReference type="EMBL" id="CAJVPW010030919">
    <property type="protein sequence ID" value="CAG8725272.1"/>
    <property type="molecule type" value="Genomic_DNA"/>
</dbReference>
<organism evidence="1 2">
    <name type="scientific">Cetraspora pellucida</name>
    <dbReference type="NCBI Taxonomy" id="1433469"/>
    <lineage>
        <taxon>Eukaryota</taxon>
        <taxon>Fungi</taxon>
        <taxon>Fungi incertae sedis</taxon>
        <taxon>Mucoromycota</taxon>
        <taxon>Glomeromycotina</taxon>
        <taxon>Glomeromycetes</taxon>
        <taxon>Diversisporales</taxon>
        <taxon>Gigasporaceae</taxon>
        <taxon>Cetraspora</taxon>
    </lineage>
</organism>
<sequence length="89" mass="10582">GIYESFGDRSRWWLWRSKSFRDRAIVELSGKVMSTRCLEVVELRRDVLPRDCEQLCEDVLLVVDLDREVNLEAEFWFCFLFGRMAVAAF</sequence>
<gene>
    <name evidence="1" type="ORF">SPELUC_LOCUS12715</name>
</gene>
<proteinExistence type="predicted"/>
<protein>
    <submittedName>
        <fullName evidence="1">1933_t:CDS:1</fullName>
    </submittedName>
</protein>
<evidence type="ECO:0000313" key="1">
    <source>
        <dbReference type="EMBL" id="CAG8725272.1"/>
    </source>
</evidence>
<keyword evidence="2" id="KW-1185">Reference proteome</keyword>
<feature type="non-terminal residue" evidence="1">
    <location>
        <position position="1"/>
    </location>
</feature>